<proteinExistence type="predicted"/>
<comment type="caution">
    <text evidence="1">The sequence shown here is derived from an EMBL/GenBank/DDBJ whole genome shotgun (WGS) entry which is preliminary data.</text>
</comment>
<name>A0A7J9K2W7_9ROSI</name>
<dbReference type="Proteomes" id="UP000593575">
    <property type="component" value="Unassembled WGS sequence"/>
</dbReference>
<feature type="non-terminal residue" evidence="1">
    <location>
        <position position="19"/>
    </location>
</feature>
<organism evidence="1 2">
    <name type="scientific">Gossypium armourianum</name>
    <dbReference type="NCBI Taxonomy" id="34283"/>
    <lineage>
        <taxon>Eukaryota</taxon>
        <taxon>Viridiplantae</taxon>
        <taxon>Streptophyta</taxon>
        <taxon>Embryophyta</taxon>
        <taxon>Tracheophyta</taxon>
        <taxon>Spermatophyta</taxon>
        <taxon>Magnoliopsida</taxon>
        <taxon>eudicotyledons</taxon>
        <taxon>Gunneridae</taxon>
        <taxon>Pentapetalae</taxon>
        <taxon>rosids</taxon>
        <taxon>malvids</taxon>
        <taxon>Malvales</taxon>
        <taxon>Malvaceae</taxon>
        <taxon>Malvoideae</taxon>
        <taxon>Gossypium</taxon>
    </lineage>
</organism>
<gene>
    <name evidence="1" type="ORF">Goarm_003314</name>
</gene>
<dbReference type="EMBL" id="JABFAE010000011">
    <property type="protein sequence ID" value="MBA0840764.1"/>
    <property type="molecule type" value="Genomic_DNA"/>
</dbReference>
<accession>A0A7J9K2W7</accession>
<sequence length="19" mass="2150">MGQVVMSRFLQLKNKSLGI</sequence>
<evidence type="ECO:0000313" key="2">
    <source>
        <dbReference type="Proteomes" id="UP000593575"/>
    </source>
</evidence>
<keyword evidence="2" id="KW-1185">Reference proteome</keyword>
<dbReference type="AlphaFoldDB" id="A0A7J9K2W7"/>
<reference evidence="1 2" key="1">
    <citation type="journal article" date="2019" name="Genome Biol. Evol.">
        <title>Insights into the evolution of the New World diploid cottons (Gossypium, subgenus Houzingenia) based on genome sequencing.</title>
        <authorList>
            <person name="Grover C.E."/>
            <person name="Arick M.A. 2nd"/>
            <person name="Thrash A."/>
            <person name="Conover J.L."/>
            <person name="Sanders W.S."/>
            <person name="Peterson D.G."/>
            <person name="Frelichowski J.E."/>
            <person name="Scheffler J.A."/>
            <person name="Scheffler B.E."/>
            <person name="Wendel J.F."/>
        </authorList>
    </citation>
    <scope>NUCLEOTIDE SEQUENCE [LARGE SCALE GENOMIC DNA]</scope>
    <source>
        <strain evidence="1">6</strain>
        <tissue evidence="1">Leaf</tissue>
    </source>
</reference>
<protein>
    <submittedName>
        <fullName evidence="1">Uncharacterized protein</fullName>
    </submittedName>
</protein>
<evidence type="ECO:0000313" key="1">
    <source>
        <dbReference type="EMBL" id="MBA0840764.1"/>
    </source>
</evidence>